<keyword evidence="4" id="KW-0862">Zinc</keyword>
<name>A0ABR6PHV1_9SPHI</name>
<dbReference type="Pfam" id="PF00749">
    <property type="entry name" value="tRNA-synt_1c"/>
    <property type="match status" value="2"/>
</dbReference>
<dbReference type="SUPFAM" id="SSF52374">
    <property type="entry name" value="Nucleotidylyl transferase"/>
    <property type="match status" value="1"/>
</dbReference>
<dbReference type="Proteomes" id="UP000541583">
    <property type="component" value="Unassembled WGS sequence"/>
</dbReference>
<dbReference type="InterPro" id="IPR000924">
    <property type="entry name" value="Glu/Gln-tRNA-synth"/>
</dbReference>
<reference evidence="9 10" key="1">
    <citation type="submission" date="2020-08" db="EMBL/GenBank/DDBJ databases">
        <title>Genomic Encyclopedia of Type Strains, Phase IV (KMG-V): Genome sequencing to study the core and pangenomes of soil and plant-associated prokaryotes.</title>
        <authorList>
            <person name="Whitman W."/>
        </authorList>
    </citation>
    <scope>NUCLEOTIDE SEQUENCE [LARGE SCALE GENOMIC DNA]</scope>
    <source>
        <strain evidence="9 10">ANJLi2</strain>
    </source>
</reference>
<evidence type="ECO:0000259" key="8">
    <source>
        <dbReference type="Pfam" id="PF00749"/>
    </source>
</evidence>
<dbReference type="GO" id="GO:0004818">
    <property type="term" value="F:glutamate-tRNA ligase activity"/>
    <property type="evidence" value="ECO:0007669"/>
    <property type="project" value="UniProtKB-EC"/>
</dbReference>
<dbReference type="EC" id="6.1.1.17" evidence="9"/>
<evidence type="ECO:0000256" key="4">
    <source>
        <dbReference type="ARBA" id="ARBA00022833"/>
    </source>
</evidence>
<evidence type="ECO:0000256" key="5">
    <source>
        <dbReference type="ARBA" id="ARBA00022840"/>
    </source>
</evidence>
<evidence type="ECO:0000256" key="1">
    <source>
        <dbReference type="ARBA" id="ARBA00022598"/>
    </source>
</evidence>
<keyword evidence="1 7" id="KW-0436">Ligase</keyword>
<keyword evidence="5 7" id="KW-0067">ATP-binding</keyword>
<gene>
    <name evidence="9" type="ORF">HDF23_001926</name>
</gene>
<keyword evidence="7" id="KW-0648">Protein biosynthesis</keyword>
<comment type="similarity">
    <text evidence="7">Belongs to the class-I aminoacyl-tRNA synthetase family.</text>
</comment>
<keyword evidence="3 7" id="KW-0547">Nucleotide-binding</keyword>
<accession>A0ABR6PHV1</accession>
<evidence type="ECO:0000256" key="3">
    <source>
        <dbReference type="ARBA" id="ARBA00022741"/>
    </source>
</evidence>
<dbReference type="PROSITE" id="PS00178">
    <property type="entry name" value="AA_TRNA_LIGASE_I"/>
    <property type="match status" value="1"/>
</dbReference>
<evidence type="ECO:0000256" key="2">
    <source>
        <dbReference type="ARBA" id="ARBA00022723"/>
    </source>
</evidence>
<dbReference type="InterPro" id="IPR001412">
    <property type="entry name" value="aa-tRNA-synth_I_CS"/>
</dbReference>
<organism evidence="9 10">
    <name type="scientific">Mucilaginibacter lappiensis</name>
    <dbReference type="NCBI Taxonomy" id="354630"/>
    <lineage>
        <taxon>Bacteria</taxon>
        <taxon>Pseudomonadati</taxon>
        <taxon>Bacteroidota</taxon>
        <taxon>Sphingobacteriia</taxon>
        <taxon>Sphingobacteriales</taxon>
        <taxon>Sphingobacteriaceae</taxon>
        <taxon>Mucilaginibacter</taxon>
    </lineage>
</organism>
<evidence type="ECO:0000256" key="7">
    <source>
        <dbReference type="RuleBase" id="RU363037"/>
    </source>
</evidence>
<feature type="domain" description="Glutamyl/glutaminyl-tRNA synthetase class Ib catalytic" evidence="8">
    <location>
        <begin position="10"/>
        <end position="124"/>
    </location>
</feature>
<dbReference type="InterPro" id="IPR020058">
    <property type="entry name" value="Glu/Gln-tRNA-synth_Ib_cat-dom"/>
</dbReference>
<dbReference type="InterPro" id="IPR014729">
    <property type="entry name" value="Rossmann-like_a/b/a_fold"/>
</dbReference>
<dbReference type="Gene3D" id="3.40.50.620">
    <property type="entry name" value="HUPs"/>
    <property type="match status" value="1"/>
</dbReference>
<dbReference type="PANTHER" id="PTHR43311">
    <property type="entry name" value="GLUTAMATE--TRNA LIGASE"/>
    <property type="match status" value="1"/>
</dbReference>
<dbReference type="InterPro" id="IPR049940">
    <property type="entry name" value="GluQ/Sye"/>
</dbReference>
<keyword evidence="2" id="KW-0479">Metal-binding</keyword>
<evidence type="ECO:0000313" key="9">
    <source>
        <dbReference type="EMBL" id="MBB6109183.1"/>
    </source>
</evidence>
<comment type="caution">
    <text evidence="9">The sequence shown here is derived from an EMBL/GenBank/DDBJ whole genome shotgun (WGS) entry which is preliminary data.</text>
</comment>
<dbReference type="RefSeq" id="WP_076372641.1">
    <property type="nucleotide sequence ID" value="NZ_FTMG01000003.1"/>
</dbReference>
<keyword evidence="10" id="KW-1185">Reference proteome</keyword>
<keyword evidence="6 7" id="KW-0030">Aminoacyl-tRNA synthetase</keyword>
<dbReference type="PANTHER" id="PTHR43311:SF1">
    <property type="entry name" value="GLUTAMYL-Q TRNA(ASP) SYNTHETASE"/>
    <property type="match status" value="1"/>
</dbReference>
<evidence type="ECO:0000313" key="10">
    <source>
        <dbReference type="Proteomes" id="UP000541583"/>
    </source>
</evidence>
<evidence type="ECO:0000256" key="6">
    <source>
        <dbReference type="ARBA" id="ARBA00023146"/>
    </source>
</evidence>
<feature type="domain" description="Glutamyl/glutaminyl-tRNA synthetase class Ib catalytic" evidence="8">
    <location>
        <begin position="166"/>
        <end position="267"/>
    </location>
</feature>
<proteinExistence type="inferred from homology"/>
<protein>
    <submittedName>
        <fullName evidence="9">Glutamyl-tRNA synthetase</fullName>
        <ecNumber evidence="9">6.1.1.17</ecNumber>
    </submittedName>
</protein>
<sequence length="310" mass="34901">MSGQLIHFNKTRIAPTPSGFLHLGNIMSFALTAALAKQHGAKVLLRIDDIDQTRTDEKYIQDIFDTLHFLEIPWDEGPRNAEEFKDSYSQIHRLSLYLEAIEQLKDNGVVFACTCSRKQLAKEACTCFDRKIPLDTKDAAWRFHTHKTRELSIRGYDGQTITTILPADMQNFVIRKKDGFPAYQLTSVIDDLHYGVDLIIRGQDLWSSTLAQHELALALGKNEFLDITFYHHPLLTDELSQKLSKSAGATSVLYLRQIGKTPAQIYTMIAGILGLDMVINNWEHLAEVILSSYKNSPTPLISGAGPNVQI</sequence>
<dbReference type="EMBL" id="JACHCB010000003">
    <property type="protein sequence ID" value="MBB6109183.1"/>
    <property type="molecule type" value="Genomic_DNA"/>
</dbReference>
<dbReference type="PRINTS" id="PR00987">
    <property type="entry name" value="TRNASYNTHGLU"/>
</dbReference>